<feature type="compositionally biased region" description="Low complexity" evidence="7">
    <location>
        <begin position="569"/>
        <end position="603"/>
    </location>
</feature>
<dbReference type="GO" id="GO:0030154">
    <property type="term" value="P:cell differentiation"/>
    <property type="evidence" value="ECO:0007669"/>
    <property type="project" value="TreeGrafter"/>
</dbReference>
<evidence type="ECO:0000256" key="2">
    <source>
        <dbReference type="ARBA" id="ARBA00023015"/>
    </source>
</evidence>
<accession>A0A7J5YYZ9</accession>
<dbReference type="InterPro" id="IPR022102">
    <property type="entry name" value="HJURP_C"/>
</dbReference>
<keyword evidence="10" id="KW-1185">Reference proteome</keyword>
<organism evidence="9 10">
    <name type="scientific">Dissostichus mawsoni</name>
    <name type="common">Antarctic cod</name>
    <dbReference type="NCBI Taxonomy" id="36200"/>
    <lineage>
        <taxon>Eukaryota</taxon>
        <taxon>Metazoa</taxon>
        <taxon>Chordata</taxon>
        <taxon>Craniata</taxon>
        <taxon>Vertebrata</taxon>
        <taxon>Euteleostomi</taxon>
        <taxon>Actinopterygii</taxon>
        <taxon>Neopterygii</taxon>
        <taxon>Teleostei</taxon>
        <taxon>Neoteleostei</taxon>
        <taxon>Acanthomorphata</taxon>
        <taxon>Eupercaria</taxon>
        <taxon>Perciformes</taxon>
        <taxon>Notothenioidei</taxon>
        <taxon>Nototheniidae</taxon>
        <taxon>Dissostichus</taxon>
    </lineage>
</organism>
<dbReference type="Pfam" id="PF00319">
    <property type="entry name" value="SRF-TF"/>
    <property type="match status" value="1"/>
</dbReference>
<dbReference type="Proteomes" id="UP000518266">
    <property type="component" value="Unassembled WGS sequence"/>
</dbReference>
<dbReference type="GO" id="GO:0046983">
    <property type="term" value="F:protein dimerization activity"/>
    <property type="evidence" value="ECO:0007669"/>
    <property type="project" value="InterPro"/>
</dbReference>
<gene>
    <name evidence="9" type="ORF">F7725_022830</name>
</gene>
<dbReference type="GO" id="GO:0045944">
    <property type="term" value="P:positive regulation of transcription by RNA polymerase II"/>
    <property type="evidence" value="ECO:0007669"/>
    <property type="project" value="TreeGrafter"/>
</dbReference>
<dbReference type="OrthoDB" id="1898716at2759"/>
<feature type="region of interest" description="Disordered" evidence="7">
    <location>
        <begin position="553"/>
        <end position="645"/>
    </location>
</feature>
<name>A0A7J5YYZ9_DISMA</name>
<feature type="compositionally biased region" description="Polar residues" evidence="7">
    <location>
        <begin position="378"/>
        <end position="401"/>
    </location>
</feature>
<keyword evidence="3" id="KW-0238">DNA-binding</keyword>
<dbReference type="FunFam" id="3.40.1810.10:FF:000001">
    <property type="entry name" value="Myocyte-specific enhancer factor 2A homolog"/>
    <property type="match status" value="1"/>
</dbReference>
<dbReference type="PANTHER" id="PTHR11945:SF637">
    <property type="entry name" value="MYOCYTE-SPECIFIC ENHANCER FACTOR 2A"/>
    <property type="match status" value="1"/>
</dbReference>
<dbReference type="Gene3D" id="3.40.1810.10">
    <property type="entry name" value="Transcription factor, MADS-box"/>
    <property type="match status" value="1"/>
</dbReference>
<dbReference type="GO" id="GO:0000978">
    <property type="term" value="F:RNA polymerase II cis-regulatory region sequence-specific DNA binding"/>
    <property type="evidence" value="ECO:0007669"/>
    <property type="project" value="TreeGrafter"/>
</dbReference>
<dbReference type="PROSITE" id="PS50066">
    <property type="entry name" value="MADS_BOX_2"/>
    <property type="match status" value="1"/>
</dbReference>
<evidence type="ECO:0000256" key="3">
    <source>
        <dbReference type="ARBA" id="ARBA00023125"/>
    </source>
</evidence>
<evidence type="ECO:0000259" key="8">
    <source>
        <dbReference type="PROSITE" id="PS50066"/>
    </source>
</evidence>
<dbReference type="InterPro" id="IPR002100">
    <property type="entry name" value="TF_MADSbox"/>
</dbReference>
<evidence type="ECO:0000256" key="1">
    <source>
        <dbReference type="ARBA" id="ARBA00004123"/>
    </source>
</evidence>
<evidence type="ECO:0000256" key="7">
    <source>
        <dbReference type="SAM" id="MobiDB-lite"/>
    </source>
</evidence>
<dbReference type="GO" id="GO:0000981">
    <property type="term" value="F:DNA-binding transcription factor activity, RNA polymerase II-specific"/>
    <property type="evidence" value="ECO:0007669"/>
    <property type="project" value="TreeGrafter"/>
</dbReference>
<evidence type="ECO:0000256" key="6">
    <source>
        <dbReference type="ARBA" id="ARBA00023242"/>
    </source>
</evidence>
<dbReference type="SUPFAM" id="SSF55455">
    <property type="entry name" value="SRF-like"/>
    <property type="match status" value="1"/>
</dbReference>
<keyword evidence="4" id="KW-0010">Activator</keyword>
<feature type="domain" description="MADS-box" evidence="8">
    <location>
        <begin position="198"/>
        <end position="241"/>
    </location>
</feature>
<protein>
    <recommendedName>
        <fullName evidence="8">MADS-box domain-containing protein</fullName>
    </recommendedName>
</protein>
<evidence type="ECO:0000313" key="10">
    <source>
        <dbReference type="Proteomes" id="UP000518266"/>
    </source>
</evidence>
<keyword evidence="5" id="KW-0804">Transcription</keyword>
<feature type="compositionally biased region" description="Basic and acidic residues" evidence="7">
    <location>
        <begin position="627"/>
        <end position="645"/>
    </location>
</feature>
<feature type="region of interest" description="Disordered" evidence="7">
    <location>
        <begin position="359"/>
        <end position="450"/>
    </location>
</feature>
<comment type="subcellular location">
    <subcellularLocation>
        <location evidence="1">Nucleus</location>
    </subcellularLocation>
</comment>
<dbReference type="AlphaFoldDB" id="A0A7J5YYZ9"/>
<dbReference type="GO" id="GO:0005634">
    <property type="term" value="C:nucleus"/>
    <property type="evidence" value="ECO:0007669"/>
    <property type="project" value="UniProtKB-SubCell"/>
</dbReference>
<proteinExistence type="predicted"/>
<keyword evidence="2" id="KW-0805">Transcription regulation</keyword>
<comment type="caution">
    <text evidence="9">The sequence shown here is derived from an EMBL/GenBank/DDBJ whole genome shotgun (WGS) entry which is preliminary data.</text>
</comment>
<dbReference type="Pfam" id="PF12347">
    <property type="entry name" value="HJURP_C"/>
    <property type="match status" value="1"/>
</dbReference>
<dbReference type="GO" id="GO:0042826">
    <property type="term" value="F:histone deacetylase binding"/>
    <property type="evidence" value="ECO:0007669"/>
    <property type="project" value="TreeGrafter"/>
</dbReference>
<keyword evidence="6" id="KW-0539">Nucleus</keyword>
<dbReference type="SMART" id="SM00432">
    <property type="entry name" value="MADS"/>
    <property type="match status" value="1"/>
</dbReference>
<dbReference type="EMBL" id="JAAKFY010000007">
    <property type="protein sequence ID" value="KAF3854775.1"/>
    <property type="molecule type" value="Genomic_DNA"/>
</dbReference>
<reference evidence="9 10" key="1">
    <citation type="submission" date="2020-03" db="EMBL/GenBank/DDBJ databases">
        <title>Dissostichus mawsoni Genome sequencing and assembly.</title>
        <authorList>
            <person name="Park H."/>
        </authorList>
    </citation>
    <scope>NUCLEOTIDE SEQUENCE [LARGE SCALE GENOMIC DNA]</scope>
    <source>
        <strain evidence="9">DM0001</strain>
        <tissue evidence="9">Muscle</tissue>
    </source>
</reference>
<evidence type="ECO:0000256" key="5">
    <source>
        <dbReference type="ARBA" id="ARBA00023163"/>
    </source>
</evidence>
<dbReference type="InterPro" id="IPR036879">
    <property type="entry name" value="TF_MADSbox_sf"/>
</dbReference>
<dbReference type="PANTHER" id="PTHR11945">
    <property type="entry name" value="MADS BOX PROTEIN"/>
    <property type="match status" value="1"/>
</dbReference>
<dbReference type="PRINTS" id="PR00404">
    <property type="entry name" value="MADSDOMAIN"/>
</dbReference>
<feature type="compositionally biased region" description="Basic and acidic residues" evidence="7">
    <location>
        <begin position="604"/>
        <end position="614"/>
    </location>
</feature>
<evidence type="ECO:0000313" key="9">
    <source>
        <dbReference type="EMBL" id="KAF3854775.1"/>
    </source>
</evidence>
<evidence type="ECO:0000256" key="4">
    <source>
        <dbReference type="ARBA" id="ARBA00023159"/>
    </source>
</evidence>
<sequence length="645" mass="70196">MAGVVHTAVRLGCHIYCEHESKSPVAAGRKISFSWRPRGLLSHRKEVWSAISLFFCLSEKPEQGQLGGWLCGTKTTVEGVMPQLCGVNSALQVAREEDVLDPCDLNHWPGYTLMWEYISPSPYDFSYSSGDFNHCHPRLGALSIIFRPKLASGWIVVQPVEGFAKAEERVLCIQEERPLHNVLKEKQKKSCCFSDIVEVTFTKRKFGLMKKAYELSVLCDCEIALIIFNSSNKLFQYASTDMDKVLLKYTEYNEPHESRTNSDIVEALNKKEHRGCDSPDPDASYVLTPHTEEKYKKINEEFDNMMRNHKIPTALPQQNFSMHVAVPVSNHNAMYQTGGTLGSQALAAAAASLIDSGMLSPPQASMHRNVGSSGGPQRPTSAGNGFVNSRGSPGIHSSPSGNGLGKVMPTKSPPPPGGNMGMGGRKPDLRVVIPPSSKGMMPPLSEEEEMDLNNQRINSSQQLATPVVSVTTPSLPPQGLLYSGMPTSYNPAEFSLSSAEISSLQGFSSPGLSLGSMSAWQQHQLGQAALNSLVGGGHLPHGSNLSINTSQSLNIKSEPISPPRERVTPSGFPPQQQQQGSSRQEVLGRSPADSLSSSCSSYDGSDREDHRPDFHSPLGLGRPPAGSEDREGPSVKRLRMDTWVT</sequence>